<evidence type="ECO:0000259" key="2">
    <source>
        <dbReference type="PROSITE" id="PS51782"/>
    </source>
</evidence>
<dbReference type="Gene3D" id="3.10.350.10">
    <property type="entry name" value="LysM domain"/>
    <property type="match status" value="1"/>
</dbReference>
<proteinExistence type="predicted"/>
<feature type="domain" description="LysM" evidence="2">
    <location>
        <begin position="32"/>
        <end position="80"/>
    </location>
</feature>
<keyword evidence="1" id="KW-0732">Signal</keyword>
<name>A0A4R6YVA8_9GAMM</name>
<dbReference type="OrthoDB" id="9765158at2"/>
<feature type="signal peptide" evidence="1">
    <location>
        <begin position="1"/>
        <end position="20"/>
    </location>
</feature>
<protein>
    <submittedName>
        <fullName evidence="3">LysM domain-containing protein</fullName>
    </submittedName>
</protein>
<evidence type="ECO:0000256" key="1">
    <source>
        <dbReference type="SAM" id="SignalP"/>
    </source>
</evidence>
<dbReference type="Proteomes" id="UP000295293">
    <property type="component" value="Unassembled WGS sequence"/>
</dbReference>
<dbReference type="InterPro" id="IPR036779">
    <property type="entry name" value="LysM_dom_sf"/>
</dbReference>
<evidence type="ECO:0000313" key="4">
    <source>
        <dbReference type="Proteomes" id="UP000295293"/>
    </source>
</evidence>
<dbReference type="PROSITE" id="PS51782">
    <property type="entry name" value="LYSM"/>
    <property type="match status" value="1"/>
</dbReference>
<dbReference type="SMART" id="SM00257">
    <property type="entry name" value="LysM"/>
    <property type="match status" value="1"/>
</dbReference>
<dbReference type="AlphaFoldDB" id="A0A4R6YVA8"/>
<dbReference type="PANTHER" id="PTHR34700">
    <property type="entry name" value="POTASSIUM BINDING PROTEIN KBP"/>
    <property type="match status" value="1"/>
</dbReference>
<dbReference type="SUPFAM" id="SSF54106">
    <property type="entry name" value="LysM domain"/>
    <property type="match status" value="1"/>
</dbReference>
<accession>A0A4R6YVA8</accession>
<dbReference type="EMBL" id="SNZH01000008">
    <property type="protein sequence ID" value="TDR42518.1"/>
    <property type="molecule type" value="Genomic_DNA"/>
</dbReference>
<dbReference type="RefSeq" id="WP_133819339.1">
    <property type="nucleotide sequence ID" value="NZ_SNZH01000008.1"/>
</dbReference>
<reference evidence="3 4" key="1">
    <citation type="submission" date="2019-03" db="EMBL/GenBank/DDBJ databases">
        <title>Genomic Encyclopedia of Type Strains, Phase IV (KMG-IV): sequencing the most valuable type-strain genomes for metagenomic binning, comparative biology and taxonomic classification.</title>
        <authorList>
            <person name="Goeker M."/>
        </authorList>
    </citation>
    <scope>NUCLEOTIDE SEQUENCE [LARGE SCALE GENOMIC DNA]</scope>
    <source>
        <strain evidence="3 4">DSM 21667</strain>
    </source>
</reference>
<dbReference type="CDD" id="cd00118">
    <property type="entry name" value="LysM"/>
    <property type="match status" value="1"/>
</dbReference>
<evidence type="ECO:0000313" key="3">
    <source>
        <dbReference type="EMBL" id="TDR42518.1"/>
    </source>
</evidence>
<sequence>MLKKLPALFAGLLVALTAFAVNESELRSDHPDTYTVKRGDTLWDISARFLKKPWLWPEIWQANPQVENPHLIYPGDVLNLSYLNGGGGARLSSNGPRVRRDPLDEAIQPIPLKDIEQFLKNMRVVDEKTFKGLPHVVAVEENKLYASNGNLIYVRGLDARPGDAFVVVRPVNLYYSLAARRDGEAPTTHVRELDTKRGQNKMIWHHNPVKDMFGRNASVLGYEVQVVGSVQVTKSGPTSSLLVTYSDFEIHESDLIMPVEAKPYDSQYLPHPPASVPADFEVLAFTDAVNAVGPKQVVALSRGAADGIENGHVFTIYHPGDTITDRYKYPSGSARKFFNPNDSKVTLPEEYVGHVMIFRTFDRVSYGLVMDGLRPVHLNDVLRAPE</sequence>
<comment type="caution">
    <text evidence="3">The sequence shown here is derived from an EMBL/GenBank/DDBJ whole genome shotgun (WGS) entry which is preliminary data.</text>
</comment>
<feature type="chain" id="PRO_5020336156" evidence="1">
    <location>
        <begin position="21"/>
        <end position="386"/>
    </location>
</feature>
<dbReference type="InterPro" id="IPR018392">
    <property type="entry name" value="LysM"/>
</dbReference>
<organism evidence="3 4">
    <name type="scientific">Tahibacter aquaticus</name>
    <dbReference type="NCBI Taxonomy" id="520092"/>
    <lineage>
        <taxon>Bacteria</taxon>
        <taxon>Pseudomonadati</taxon>
        <taxon>Pseudomonadota</taxon>
        <taxon>Gammaproteobacteria</taxon>
        <taxon>Lysobacterales</taxon>
        <taxon>Rhodanobacteraceae</taxon>
        <taxon>Tahibacter</taxon>
    </lineage>
</organism>
<gene>
    <name evidence="3" type="ORF">DFR29_108102</name>
</gene>
<dbReference type="PANTHER" id="PTHR34700:SF4">
    <property type="entry name" value="PHAGE-LIKE ELEMENT PBSX PROTEIN XKDP"/>
    <property type="match status" value="1"/>
</dbReference>
<dbReference type="Pfam" id="PF01476">
    <property type="entry name" value="LysM"/>
    <property type="match status" value="1"/>
</dbReference>
<keyword evidence="4" id="KW-1185">Reference proteome</keyword>
<dbReference type="InterPro" id="IPR052196">
    <property type="entry name" value="Bact_Kbp"/>
</dbReference>